<evidence type="ECO:0000313" key="10">
    <source>
        <dbReference type="EMBL" id="MTV50185.1"/>
    </source>
</evidence>
<evidence type="ECO:0000256" key="6">
    <source>
        <dbReference type="ARBA" id="ARBA00023139"/>
    </source>
</evidence>
<evidence type="ECO:0000259" key="9">
    <source>
        <dbReference type="Pfam" id="PF25198"/>
    </source>
</evidence>
<proteinExistence type="inferred from homology"/>
<dbReference type="NCBIfam" id="TIGR02887">
    <property type="entry name" value="spore_ger_x_C"/>
    <property type="match status" value="1"/>
</dbReference>
<dbReference type="GO" id="GO:0016020">
    <property type="term" value="C:membrane"/>
    <property type="evidence" value="ECO:0007669"/>
    <property type="project" value="UniProtKB-SubCell"/>
</dbReference>
<evidence type="ECO:0000256" key="1">
    <source>
        <dbReference type="ARBA" id="ARBA00004635"/>
    </source>
</evidence>
<feature type="domain" description="Spore germination protein N-terminal" evidence="9">
    <location>
        <begin position="25"/>
        <end position="204"/>
    </location>
</feature>
<dbReference type="InterPro" id="IPR057336">
    <property type="entry name" value="GerAC_N"/>
</dbReference>
<evidence type="ECO:0000313" key="11">
    <source>
        <dbReference type="Proteomes" id="UP000430670"/>
    </source>
</evidence>
<protein>
    <submittedName>
        <fullName evidence="10">Ger(X)C family spore germination protein</fullName>
    </submittedName>
</protein>
<comment type="subcellular location">
    <subcellularLocation>
        <location evidence="1">Membrane</location>
        <topology evidence="1">Lipid-anchor</topology>
    </subcellularLocation>
</comment>
<organism evidence="10 11">
    <name type="scientific">Heliobacterium mobile</name>
    <name type="common">Heliobacillus mobilis</name>
    <dbReference type="NCBI Taxonomy" id="28064"/>
    <lineage>
        <taxon>Bacteria</taxon>
        <taxon>Bacillati</taxon>
        <taxon>Bacillota</taxon>
        <taxon>Clostridia</taxon>
        <taxon>Eubacteriales</taxon>
        <taxon>Heliobacteriaceae</taxon>
        <taxon>Heliobacterium</taxon>
    </lineage>
</organism>
<gene>
    <name evidence="10" type="ORF">GJ688_14505</name>
</gene>
<dbReference type="Pfam" id="PF25198">
    <property type="entry name" value="Spore_GerAC_N"/>
    <property type="match status" value="1"/>
</dbReference>
<reference evidence="10 11" key="1">
    <citation type="submission" date="2019-11" db="EMBL/GenBank/DDBJ databases">
        <title>Whole-genome sequence of a the green, strictly anaerobic photosynthetic bacterium Heliobacillus mobilis DSM 6151.</title>
        <authorList>
            <person name="Kyndt J.A."/>
            <person name="Meyer T.E."/>
        </authorList>
    </citation>
    <scope>NUCLEOTIDE SEQUENCE [LARGE SCALE GENOMIC DNA]</scope>
    <source>
        <strain evidence="10 11">DSM 6151</strain>
    </source>
</reference>
<dbReference type="EMBL" id="WNKU01000020">
    <property type="protein sequence ID" value="MTV50185.1"/>
    <property type="molecule type" value="Genomic_DNA"/>
</dbReference>
<dbReference type="Pfam" id="PF05504">
    <property type="entry name" value="Spore_GerAC"/>
    <property type="match status" value="1"/>
</dbReference>
<keyword evidence="7" id="KW-0449">Lipoprotein</keyword>
<dbReference type="PANTHER" id="PTHR35789:SF1">
    <property type="entry name" value="SPORE GERMINATION PROTEIN B3"/>
    <property type="match status" value="1"/>
</dbReference>
<evidence type="ECO:0000256" key="2">
    <source>
        <dbReference type="ARBA" id="ARBA00007886"/>
    </source>
</evidence>
<evidence type="ECO:0000259" key="8">
    <source>
        <dbReference type="Pfam" id="PF05504"/>
    </source>
</evidence>
<comment type="similarity">
    <text evidence="2">Belongs to the GerABKC lipoprotein family.</text>
</comment>
<comment type="caution">
    <text evidence="10">The sequence shown here is derived from an EMBL/GenBank/DDBJ whole genome shotgun (WGS) entry which is preliminary data.</text>
</comment>
<feature type="domain" description="Spore germination GerAC-like C-terminal" evidence="8">
    <location>
        <begin position="256"/>
        <end position="420"/>
    </location>
</feature>
<evidence type="ECO:0000256" key="7">
    <source>
        <dbReference type="ARBA" id="ARBA00023288"/>
    </source>
</evidence>
<accession>A0A6I3SN95</accession>
<evidence type="ECO:0000256" key="4">
    <source>
        <dbReference type="ARBA" id="ARBA00022729"/>
    </source>
</evidence>
<evidence type="ECO:0000256" key="5">
    <source>
        <dbReference type="ARBA" id="ARBA00023136"/>
    </source>
</evidence>
<keyword evidence="4" id="KW-0732">Signal</keyword>
<dbReference type="RefSeq" id="WP_155477275.1">
    <property type="nucleotide sequence ID" value="NZ_WNKU01000020.1"/>
</dbReference>
<dbReference type="Proteomes" id="UP000430670">
    <property type="component" value="Unassembled WGS sequence"/>
</dbReference>
<evidence type="ECO:0000256" key="3">
    <source>
        <dbReference type="ARBA" id="ARBA00022544"/>
    </source>
</evidence>
<dbReference type="Gene3D" id="3.30.300.210">
    <property type="entry name" value="Nutrient germinant receptor protein C, domain 3"/>
    <property type="match status" value="1"/>
</dbReference>
<dbReference type="GO" id="GO:0009847">
    <property type="term" value="P:spore germination"/>
    <property type="evidence" value="ECO:0007669"/>
    <property type="project" value="InterPro"/>
</dbReference>
<keyword evidence="11" id="KW-1185">Reference proteome</keyword>
<dbReference type="PANTHER" id="PTHR35789">
    <property type="entry name" value="SPORE GERMINATION PROTEIN B3"/>
    <property type="match status" value="1"/>
</dbReference>
<sequence>MRLRFQKISLFFALLTLVLQTGCWDRNELENLAFVLTMGVDRSIDNQIDVIMRIAIPGNVAGPTGKTGGESISQTTKPITITARSIPEAVSLAEATVERRIDFRHLRVLIFGEEIAKEGILPHLDVLERFPQFRRSVYVWVAKEGPARNVFLTAEPVLEKSVSRYVDDVARGVIRYGYSRMPTLHDFLNEVDNRQSDAVLPIVGVNPIVSSEKKDSSIKPMPTDKYHQEIAGNTEPGGKTLRALPRSGGNPSEFLGIAVLQEGRLIDKWSGWDARIYGLLRDSYRGGIWVFNTPNGNETFSVIIRRARGPSITVTWDGDVPHIDIRLFLEGQLMNVQSQESYVSTEGIAILESQAINTITKEVDALIRRAQKEKTDPFYLARSIQTQSLTMQEFDNLDWKNRFSNASFTVQADFKIRRPGLRIQSRSDESR</sequence>
<dbReference type="OrthoDB" id="9816067at2"/>
<keyword evidence="6" id="KW-0564">Palmitate</keyword>
<dbReference type="InterPro" id="IPR008844">
    <property type="entry name" value="Spore_GerAC-like"/>
</dbReference>
<keyword evidence="5" id="KW-0472">Membrane</keyword>
<dbReference type="AlphaFoldDB" id="A0A6I3SN95"/>
<keyword evidence="3" id="KW-0309">Germination</keyword>
<dbReference type="InterPro" id="IPR046953">
    <property type="entry name" value="Spore_GerAC-like_C"/>
</dbReference>
<name>A0A6I3SN95_HELMO</name>
<dbReference type="InterPro" id="IPR038501">
    <property type="entry name" value="Spore_GerAC_C_sf"/>
</dbReference>